<evidence type="ECO:0000313" key="2">
    <source>
        <dbReference type="Proteomes" id="UP000292886"/>
    </source>
</evidence>
<dbReference type="Proteomes" id="UP000292886">
    <property type="component" value="Chromosome"/>
</dbReference>
<dbReference type="InterPro" id="IPR023214">
    <property type="entry name" value="HAD_sf"/>
</dbReference>
<evidence type="ECO:0000313" key="1">
    <source>
        <dbReference type="EMBL" id="QBO36221.1"/>
    </source>
</evidence>
<dbReference type="EMBL" id="CP037940">
    <property type="protein sequence ID" value="QBO36221.1"/>
    <property type="molecule type" value="Genomic_DNA"/>
</dbReference>
<dbReference type="Pfam" id="PF13419">
    <property type="entry name" value="HAD_2"/>
    <property type="match status" value="1"/>
</dbReference>
<dbReference type="SFLD" id="SFLDS00003">
    <property type="entry name" value="Haloacid_Dehalogenase"/>
    <property type="match status" value="1"/>
</dbReference>
<reference evidence="2" key="1">
    <citation type="submission" date="2019-03" db="EMBL/GenBank/DDBJ databases">
        <title>Weissella sp. 26KH-42 Genome sequencing.</title>
        <authorList>
            <person name="Heo J."/>
            <person name="Kim S.-J."/>
            <person name="Kim J.-S."/>
            <person name="Hong S.-B."/>
            <person name="Kwon S.-W."/>
        </authorList>
    </citation>
    <scope>NUCLEOTIDE SEQUENCE [LARGE SCALE GENOMIC DNA]</scope>
    <source>
        <strain evidence="2">26KH-42</strain>
    </source>
</reference>
<proteinExistence type="predicted"/>
<protein>
    <submittedName>
        <fullName evidence="1">HAD family hydrolase</fullName>
    </submittedName>
</protein>
<name>A0A4P6YU41_9LACO</name>
<dbReference type="OrthoDB" id="9792518at2"/>
<sequence>MINQYDYIFFDMDGTITDSAEGILNSLDYAIEKLGLEHRSRVEMQTFIGPPMLDSFERIWGLDEAAARHAVDVYREYFGEKGKFENAIYPDIEYTLSLLKMYGKHLYIASSKAEVFVREIIEHFALANYFDGVYGATLDGSRAAKTEVLAYAIAQSGLVDKSKALMIGDTDNDIIGGRENGLDTLGVNYGIGAKAELEAAGATYIVDTPKAILDIE</sequence>
<dbReference type="SUPFAM" id="SSF56784">
    <property type="entry name" value="HAD-like"/>
    <property type="match status" value="1"/>
</dbReference>
<dbReference type="AlphaFoldDB" id="A0A4P6YU41"/>
<dbReference type="SFLD" id="SFLDG01129">
    <property type="entry name" value="C1.5:_HAD__Beta-PGM__Phosphata"/>
    <property type="match status" value="1"/>
</dbReference>
<dbReference type="InterPro" id="IPR041492">
    <property type="entry name" value="HAD_2"/>
</dbReference>
<dbReference type="InterPro" id="IPR050155">
    <property type="entry name" value="HAD-like_hydrolase_sf"/>
</dbReference>
<dbReference type="KEGG" id="wei:EQG49_06995"/>
<accession>A0A4P6YU41</accession>
<gene>
    <name evidence="1" type="ORF">EQG49_06995</name>
</gene>
<dbReference type="PANTHER" id="PTHR43434">
    <property type="entry name" value="PHOSPHOGLYCOLATE PHOSPHATASE"/>
    <property type="match status" value="1"/>
</dbReference>
<organism evidence="1 2">
    <name type="scientific">Periweissella cryptocerci</name>
    <dbReference type="NCBI Taxonomy" id="2506420"/>
    <lineage>
        <taxon>Bacteria</taxon>
        <taxon>Bacillati</taxon>
        <taxon>Bacillota</taxon>
        <taxon>Bacilli</taxon>
        <taxon>Lactobacillales</taxon>
        <taxon>Lactobacillaceae</taxon>
        <taxon>Periweissella</taxon>
    </lineage>
</organism>
<dbReference type="GO" id="GO:0005829">
    <property type="term" value="C:cytosol"/>
    <property type="evidence" value="ECO:0007669"/>
    <property type="project" value="TreeGrafter"/>
</dbReference>
<keyword evidence="1" id="KW-0378">Hydrolase</keyword>
<dbReference type="InterPro" id="IPR023198">
    <property type="entry name" value="PGP-like_dom2"/>
</dbReference>
<dbReference type="InterPro" id="IPR036412">
    <property type="entry name" value="HAD-like_sf"/>
</dbReference>
<dbReference type="PANTHER" id="PTHR43434:SF20">
    <property type="entry name" value="5'-NUCLEOTIDASE"/>
    <property type="match status" value="1"/>
</dbReference>
<keyword evidence="2" id="KW-1185">Reference proteome</keyword>
<dbReference type="GO" id="GO:0016787">
    <property type="term" value="F:hydrolase activity"/>
    <property type="evidence" value="ECO:0007669"/>
    <property type="project" value="UniProtKB-KW"/>
</dbReference>
<dbReference type="Gene3D" id="3.40.50.1000">
    <property type="entry name" value="HAD superfamily/HAD-like"/>
    <property type="match status" value="1"/>
</dbReference>
<dbReference type="RefSeq" id="WP_133363299.1">
    <property type="nucleotide sequence ID" value="NZ_CP037940.1"/>
</dbReference>
<dbReference type="GO" id="GO:0004713">
    <property type="term" value="F:protein tyrosine kinase activity"/>
    <property type="evidence" value="ECO:0007669"/>
    <property type="project" value="TreeGrafter"/>
</dbReference>
<dbReference type="Gene3D" id="1.10.150.240">
    <property type="entry name" value="Putative phosphatase, domain 2"/>
    <property type="match status" value="1"/>
</dbReference>